<keyword evidence="2" id="KW-0413">Isomerase</keyword>
<organism evidence="2 3">
    <name type="scientific">Neorhizobium turbinariae</name>
    <dbReference type="NCBI Taxonomy" id="2937795"/>
    <lineage>
        <taxon>Bacteria</taxon>
        <taxon>Pseudomonadati</taxon>
        <taxon>Pseudomonadota</taxon>
        <taxon>Alphaproteobacteria</taxon>
        <taxon>Hyphomicrobiales</taxon>
        <taxon>Rhizobiaceae</taxon>
        <taxon>Rhizobium/Agrobacterium group</taxon>
        <taxon>Neorhizobium</taxon>
    </lineage>
</organism>
<comment type="caution">
    <text evidence="2">The sequence shown here is derived from an EMBL/GenBank/DDBJ whole genome shotgun (WGS) entry which is preliminary data.</text>
</comment>
<dbReference type="SUPFAM" id="SSF51905">
    <property type="entry name" value="FAD/NAD(P)-binding domain"/>
    <property type="match status" value="1"/>
</dbReference>
<sequence>MPVSTRQSGSDADVILVGAGLWSALVAARLSGLPAPPRIIILEKSPTPFAGHTWSFHQSDVAATDMVWLEPMIAHRWQRQTVRFPAYTRTLDTGYASLTSESVARYIEGLPNVKLRAEAQVERVEDDRVRLADGSEFHSPCVIDASGFAPDPALKLGFQKFVGLEVETESPHGLIDPIIMDATVPQLDGYRFLYCLPFAPNRLLIEDTRYSDGPDVDAAELEAAVLDYASSQGWSVALIVKREQGALPITLAFDAEAFWSRKPKTVPQMGLKAALFHPVTGYSLPEAVAAANLIAEAWPTTSPRLADAIRTYARRRAKQQGFYRLLNRMLFRAAAPDKRYLVLQRFYRLPQGLIESFYAGRTTKWQMLQILTGKPPVPLGKAITCMSESGFLQREQQTA</sequence>
<dbReference type="RefSeq" id="WP_248681658.1">
    <property type="nucleotide sequence ID" value="NZ_JALPRY010000003.1"/>
</dbReference>
<protein>
    <submittedName>
        <fullName evidence="2">Lycopene beta-cyclase CrtY</fullName>
        <ecNumber evidence="2">5.5.1.19</ecNumber>
    </submittedName>
</protein>
<dbReference type="InterPro" id="IPR010108">
    <property type="entry name" value="Lycopene_cyclase_b/e"/>
</dbReference>
<dbReference type="InterPro" id="IPR008461">
    <property type="entry name" value="CrtY"/>
</dbReference>
<dbReference type="EMBL" id="JALPRY010000003">
    <property type="protein sequence ID" value="MCK8778802.1"/>
    <property type="molecule type" value="Genomic_DNA"/>
</dbReference>
<dbReference type="NCBIfam" id="TIGR01789">
    <property type="entry name" value="lycopene_cycl"/>
    <property type="match status" value="1"/>
</dbReference>
<dbReference type="Pfam" id="PF05834">
    <property type="entry name" value="Lycopene_cycl"/>
    <property type="match status" value="1"/>
</dbReference>
<accession>A0ABT0ILP7</accession>
<proteinExistence type="inferred from homology"/>
<comment type="similarity">
    <text evidence="1">Belongs to the lycopene cyclase family.</text>
</comment>
<dbReference type="NCBIfam" id="TIGR01790">
    <property type="entry name" value="carotene-cycl"/>
    <property type="match status" value="1"/>
</dbReference>
<name>A0ABT0ILP7_9HYPH</name>
<evidence type="ECO:0000256" key="1">
    <source>
        <dbReference type="ARBA" id="ARBA00006599"/>
    </source>
</evidence>
<dbReference type="EC" id="5.5.1.19" evidence="2"/>
<gene>
    <name evidence="2" type="primary">crtY</name>
    <name evidence="2" type="ORF">M0654_02290</name>
</gene>
<keyword evidence="3" id="KW-1185">Reference proteome</keyword>
<dbReference type="GO" id="GO:0016853">
    <property type="term" value="F:isomerase activity"/>
    <property type="evidence" value="ECO:0007669"/>
    <property type="project" value="UniProtKB-KW"/>
</dbReference>
<evidence type="ECO:0000313" key="3">
    <source>
        <dbReference type="Proteomes" id="UP001202827"/>
    </source>
</evidence>
<reference evidence="2 3" key="1">
    <citation type="submission" date="2022-04" db="EMBL/GenBank/DDBJ databases">
        <title>Rhizobium coralii sp. nov., isolated from coral Turbinaria peltata.</title>
        <authorList>
            <person name="Sun H."/>
        </authorList>
    </citation>
    <scope>NUCLEOTIDE SEQUENCE [LARGE SCALE GENOMIC DNA]</scope>
    <source>
        <strain evidence="2 3">NTR19</strain>
    </source>
</reference>
<dbReference type="InterPro" id="IPR036188">
    <property type="entry name" value="FAD/NAD-bd_sf"/>
</dbReference>
<dbReference type="Proteomes" id="UP001202827">
    <property type="component" value="Unassembled WGS sequence"/>
</dbReference>
<evidence type="ECO:0000313" key="2">
    <source>
        <dbReference type="EMBL" id="MCK8778802.1"/>
    </source>
</evidence>